<comment type="function">
    <text evidence="3 14 16">Endonuclease that specifically degrades the RNA of RNA-DNA hybrids.</text>
</comment>
<dbReference type="InterPro" id="IPR024567">
    <property type="entry name" value="RNase_HII/HIII_dom"/>
</dbReference>
<evidence type="ECO:0000313" key="18">
    <source>
        <dbReference type="EMBL" id="MBS4211864.1"/>
    </source>
</evidence>
<dbReference type="PANTHER" id="PTHR10954">
    <property type="entry name" value="RIBONUCLEASE H2 SUBUNIT A"/>
    <property type="match status" value="1"/>
</dbReference>
<comment type="cofactor">
    <cofactor evidence="2">
        <name>Mg(2+)</name>
        <dbReference type="ChEBI" id="CHEBI:18420"/>
    </cofactor>
</comment>
<comment type="cofactor">
    <cofactor evidence="14 15">
        <name>Mn(2+)</name>
        <dbReference type="ChEBI" id="CHEBI:29035"/>
    </cofactor>
    <cofactor evidence="14 15">
        <name>Mg(2+)</name>
        <dbReference type="ChEBI" id="CHEBI:18420"/>
    </cofactor>
    <text evidence="14 15">Manganese or magnesium. Binds 1 divalent metal ion per monomer in the absence of substrate. May bind a second metal ion after substrate binding.</text>
</comment>
<dbReference type="NCBIfam" id="NF000595">
    <property type="entry name" value="PRK00015.1-3"/>
    <property type="match status" value="1"/>
</dbReference>
<proteinExistence type="inferred from homology"/>
<evidence type="ECO:0000256" key="6">
    <source>
        <dbReference type="ARBA" id="ARBA00012180"/>
    </source>
</evidence>
<dbReference type="InterPro" id="IPR001352">
    <property type="entry name" value="RNase_HII/HIII"/>
</dbReference>
<dbReference type="Proteomes" id="UP000679749">
    <property type="component" value="Unassembled WGS sequence"/>
</dbReference>
<evidence type="ECO:0000256" key="15">
    <source>
        <dbReference type="PROSITE-ProRule" id="PRU01319"/>
    </source>
</evidence>
<dbReference type="HAMAP" id="MF_00052_B">
    <property type="entry name" value="RNase_HII_B"/>
    <property type="match status" value="1"/>
</dbReference>
<sequence length="265" mass="29427">MKRLSITEIEEQLNNIKADNDPFLISLEGDERKGVQTCLARWKKQRAQENGLAEKFFEMTTFERKYRGQGFQYIAGVDEVGRGPLAGPVVSAAVILPTDFFLPGIDDSKKLSEKKRLEFDEIIRREALAFSVAMVHAPVIDEINIYQATKKAMKSAIAGLGTNPDVVLIDAMKLDTPYLTESIIKGDAKSISIAAASIVAKTARDSLMKEISQLFPQYGFQENAGYGTKEHLLAINKYGITPYHRKSFSPIKDTLTNQLSFSLGT</sequence>
<keyword evidence="10 14" id="KW-0479">Metal-binding</keyword>
<comment type="similarity">
    <text evidence="5 14 16">Belongs to the RNase HII family.</text>
</comment>
<evidence type="ECO:0000256" key="4">
    <source>
        <dbReference type="ARBA" id="ARBA00004496"/>
    </source>
</evidence>
<evidence type="ECO:0000259" key="17">
    <source>
        <dbReference type="PROSITE" id="PS51975"/>
    </source>
</evidence>
<evidence type="ECO:0000256" key="13">
    <source>
        <dbReference type="ARBA" id="ARBA00023211"/>
    </source>
</evidence>
<dbReference type="GO" id="GO:0004523">
    <property type="term" value="F:RNA-DNA hybrid ribonuclease activity"/>
    <property type="evidence" value="ECO:0007669"/>
    <property type="project" value="UniProtKB-UniRule"/>
</dbReference>
<dbReference type="Gene3D" id="3.30.420.10">
    <property type="entry name" value="Ribonuclease H-like superfamily/Ribonuclease H"/>
    <property type="match status" value="1"/>
</dbReference>
<keyword evidence="9 14" id="KW-0540">Nuclease</keyword>
<comment type="catalytic activity">
    <reaction evidence="1 14 15 16">
        <text>Endonucleolytic cleavage to 5'-phosphomonoester.</text>
        <dbReference type="EC" id="3.1.26.4"/>
    </reaction>
</comment>
<dbReference type="RefSeq" id="WP_213116345.1">
    <property type="nucleotide sequence ID" value="NZ_JAGYPF010000001.1"/>
</dbReference>
<evidence type="ECO:0000256" key="14">
    <source>
        <dbReference type="HAMAP-Rule" id="MF_00052"/>
    </source>
</evidence>
<dbReference type="GO" id="GO:0043137">
    <property type="term" value="P:DNA replication, removal of RNA primer"/>
    <property type="evidence" value="ECO:0007669"/>
    <property type="project" value="TreeGrafter"/>
</dbReference>
<evidence type="ECO:0000313" key="19">
    <source>
        <dbReference type="Proteomes" id="UP000679749"/>
    </source>
</evidence>
<keyword evidence="19" id="KW-1185">Reference proteome</keyword>
<evidence type="ECO:0000256" key="3">
    <source>
        <dbReference type="ARBA" id="ARBA00004065"/>
    </source>
</evidence>
<keyword evidence="11 14" id="KW-0255">Endonuclease</keyword>
<dbReference type="CDD" id="cd07182">
    <property type="entry name" value="RNase_HII_bacteria_HII_like"/>
    <property type="match status" value="1"/>
</dbReference>
<organism evidence="18 19">
    <name type="scientific">Neobacillus rhizophilus</name>
    <dbReference type="NCBI Taxonomy" id="2833579"/>
    <lineage>
        <taxon>Bacteria</taxon>
        <taxon>Bacillati</taxon>
        <taxon>Bacillota</taxon>
        <taxon>Bacilli</taxon>
        <taxon>Bacillales</taxon>
        <taxon>Bacillaceae</taxon>
        <taxon>Neobacillus</taxon>
    </lineage>
</organism>
<gene>
    <name evidence="14" type="primary">rnhB</name>
    <name evidence="18" type="ORF">KHA99_05255</name>
</gene>
<dbReference type="InterPro" id="IPR036397">
    <property type="entry name" value="RNaseH_sf"/>
</dbReference>
<feature type="domain" description="RNase H type-2" evidence="17">
    <location>
        <begin position="72"/>
        <end position="260"/>
    </location>
</feature>
<feature type="binding site" evidence="14 15">
    <location>
        <position position="170"/>
    </location>
    <ligand>
        <name>a divalent metal cation</name>
        <dbReference type="ChEBI" id="CHEBI:60240"/>
    </ligand>
</feature>
<protein>
    <recommendedName>
        <fullName evidence="7 14">Ribonuclease HII</fullName>
        <shortName evidence="14">RNase HII</shortName>
        <ecNumber evidence="6 14">3.1.26.4</ecNumber>
    </recommendedName>
</protein>
<evidence type="ECO:0000256" key="16">
    <source>
        <dbReference type="RuleBase" id="RU003515"/>
    </source>
</evidence>
<name>A0A942U5G1_9BACI</name>
<dbReference type="NCBIfam" id="NF000594">
    <property type="entry name" value="PRK00015.1-1"/>
    <property type="match status" value="1"/>
</dbReference>
<evidence type="ECO:0000256" key="2">
    <source>
        <dbReference type="ARBA" id="ARBA00001946"/>
    </source>
</evidence>
<evidence type="ECO:0000256" key="7">
    <source>
        <dbReference type="ARBA" id="ARBA00019179"/>
    </source>
</evidence>
<dbReference type="EMBL" id="JAGYPF010000001">
    <property type="protein sequence ID" value="MBS4211864.1"/>
    <property type="molecule type" value="Genomic_DNA"/>
</dbReference>
<evidence type="ECO:0000256" key="1">
    <source>
        <dbReference type="ARBA" id="ARBA00000077"/>
    </source>
</evidence>
<dbReference type="GO" id="GO:0032299">
    <property type="term" value="C:ribonuclease H2 complex"/>
    <property type="evidence" value="ECO:0007669"/>
    <property type="project" value="TreeGrafter"/>
</dbReference>
<dbReference type="PANTHER" id="PTHR10954:SF18">
    <property type="entry name" value="RIBONUCLEASE HII"/>
    <property type="match status" value="1"/>
</dbReference>
<dbReference type="GO" id="GO:0005737">
    <property type="term" value="C:cytoplasm"/>
    <property type="evidence" value="ECO:0007669"/>
    <property type="project" value="UniProtKB-SubCell"/>
</dbReference>
<dbReference type="AlphaFoldDB" id="A0A942U5G1"/>
<dbReference type="EC" id="3.1.26.4" evidence="6 14"/>
<feature type="binding site" evidence="14 15">
    <location>
        <position position="79"/>
    </location>
    <ligand>
        <name>a divalent metal cation</name>
        <dbReference type="ChEBI" id="CHEBI:60240"/>
    </ligand>
</feature>
<dbReference type="GO" id="GO:0030145">
    <property type="term" value="F:manganese ion binding"/>
    <property type="evidence" value="ECO:0007669"/>
    <property type="project" value="UniProtKB-UniRule"/>
</dbReference>
<dbReference type="InterPro" id="IPR012337">
    <property type="entry name" value="RNaseH-like_sf"/>
</dbReference>
<feature type="binding site" evidence="14 15">
    <location>
        <position position="78"/>
    </location>
    <ligand>
        <name>a divalent metal cation</name>
        <dbReference type="ChEBI" id="CHEBI:60240"/>
    </ligand>
</feature>
<evidence type="ECO:0000256" key="9">
    <source>
        <dbReference type="ARBA" id="ARBA00022722"/>
    </source>
</evidence>
<comment type="caution">
    <text evidence="18">The sequence shown here is derived from an EMBL/GenBank/DDBJ whole genome shotgun (WGS) entry which is preliminary data.</text>
</comment>
<evidence type="ECO:0000256" key="11">
    <source>
        <dbReference type="ARBA" id="ARBA00022759"/>
    </source>
</evidence>
<evidence type="ECO:0000256" key="5">
    <source>
        <dbReference type="ARBA" id="ARBA00007383"/>
    </source>
</evidence>
<evidence type="ECO:0000256" key="8">
    <source>
        <dbReference type="ARBA" id="ARBA00022490"/>
    </source>
</evidence>
<dbReference type="Pfam" id="PF01351">
    <property type="entry name" value="RNase_HII"/>
    <property type="match status" value="1"/>
</dbReference>
<keyword evidence="12 14" id="KW-0378">Hydrolase</keyword>
<dbReference type="SUPFAM" id="SSF53098">
    <property type="entry name" value="Ribonuclease H-like"/>
    <property type="match status" value="1"/>
</dbReference>
<keyword evidence="8 14" id="KW-0963">Cytoplasm</keyword>
<dbReference type="GO" id="GO:0006298">
    <property type="term" value="P:mismatch repair"/>
    <property type="evidence" value="ECO:0007669"/>
    <property type="project" value="TreeGrafter"/>
</dbReference>
<keyword evidence="13 14" id="KW-0464">Manganese</keyword>
<evidence type="ECO:0000256" key="10">
    <source>
        <dbReference type="ARBA" id="ARBA00022723"/>
    </source>
</evidence>
<evidence type="ECO:0000256" key="12">
    <source>
        <dbReference type="ARBA" id="ARBA00022801"/>
    </source>
</evidence>
<accession>A0A942U5G1</accession>
<dbReference type="PROSITE" id="PS51975">
    <property type="entry name" value="RNASE_H_2"/>
    <property type="match status" value="1"/>
</dbReference>
<reference evidence="18" key="1">
    <citation type="submission" date="2021-05" db="EMBL/GenBank/DDBJ databases">
        <title>Novel Bacillus species.</title>
        <authorList>
            <person name="Liu G."/>
        </authorList>
    </citation>
    <scope>NUCLEOTIDE SEQUENCE</scope>
    <source>
        <strain evidence="18">FJAT-49825</strain>
    </source>
</reference>
<dbReference type="InterPro" id="IPR022898">
    <property type="entry name" value="RNase_HII"/>
</dbReference>
<dbReference type="GO" id="GO:0003723">
    <property type="term" value="F:RNA binding"/>
    <property type="evidence" value="ECO:0007669"/>
    <property type="project" value="UniProtKB-UniRule"/>
</dbReference>
<comment type="subcellular location">
    <subcellularLocation>
        <location evidence="4 14">Cytoplasm</location>
    </subcellularLocation>
</comment>
<dbReference type="FunFam" id="3.30.420.10:FF:000006">
    <property type="entry name" value="Ribonuclease HII"/>
    <property type="match status" value="1"/>
</dbReference>